<evidence type="ECO:0000313" key="7">
    <source>
        <dbReference type="EMBL" id="CAB3984691.1"/>
    </source>
</evidence>
<evidence type="ECO:0000256" key="2">
    <source>
        <dbReference type="ARBA" id="ARBA00022692"/>
    </source>
</evidence>
<proteinExistence type="predicted"/>
<comment type="subcellular location">
    <subcellularLocation>
        <location evidence="1">Mitochondrion inner membrane</location>
        <topology evidence="1">Single-pass membrane protein</topology>
    </subcellularLocation>
</comment>
<dbReference type="PANTHER" id="PTHR14009">
    <property type="entry name" value="LEUCINE ZIPPER-EF-HAND CONTAINING TRANSMEMBRANE PROTEIN"/>
    <property type="match status" value="1"/>
</dbReference>
<evidence type="ECO:0000256" key="1">
    <source>
        <dbReference type="ARBA" id="ARBA00004434"/>
    </source>
</evidence>
<accession>A0A7D9DJC6</accession>
<evidence type="ECO:0000256" key="5">
    <source>
        <dbReference type="ARBA" id="ARBA00023128"/>
    </source>
</evidence>
<dbReference type="Pfam" id="PF07766">
    <property type="entry name" value="LETM1_RBD"/>
    <property type="match status" value="1"/>
</dbReference>
<dbReference type="PANTHER" id="PTHR14009:SF13">
    <property type="entry name" value="LETM1 DOMAIN-CONTAINING PROTEIN 1"/>
    <property type="match status" value="1"/>
</dbReference>
<evidence type="ECO:0000313" key="8">
    <source>
        <dbReference type="Proteomes" id="UP001152795"/>
    </source>
</evidence>
<dbReference type="GO" id="GO:0030003">
    <property type="term" value="P:intracellular monoatomic cation homeostasis"/>
    <property type="evidence" value="ECO:0007669"/>
    <property type="project" value="TreeGrafter"/>
</dbReference>
<protein>
    <submittedName>
        <fullName evidence="7">LETM1 domain-containing 1-like</fullName>
    </submittedName>
</protein>
<evidence type="ECO:0000256" key="3">
    <source>
        <dbReference type="ARBA" id="ARBA00022792"/>
    </source>
</evidence>
<dbReference type="InterPro" id="IPR044202">
    <property type="entry name" value="LETM1/MDM38-like"/>
</dbReference>
<keyword evidence="3" id="KW-0999">Mitochondrion inner membrane</keyword>
<dbReference type="EMBL" id="CACRXK020000773">
    <property type="protein sequence ID" value="CAB3984691.1"/>
    <property type="molecule type" value="Genomic_DNA"/>
</dbReference>
<dbReference type="OrthoDB" id="73691at2759"/>
<sequence length="370" mass="43397">MAVNAASFVHKNCTHLTRFNLLSASTFIYKHTSRCNYFSAQSTSCIPALENRQNRRICRKGVIDRRHKVNDFVFRCTSTDSTTLAGRFQKFRKILYDFYLGGKRLFQDVKLTWKIRRKLRDNSWDYDVLQRKELWKMFKTQKNIKKTLPIVALSCLPVIGYLGPIIGFLRPRQFLSDHFWTAKQKEKFTALDSKERAECRNSIFNIINEETKKPGSKELQLLHKITARANLDSDAPFEKTFMAFSSGIFELDSLARKHLQKLCSFWIMRSWWPSFMLKRNLQKEMVVIHKDDVALAREGIEILNEKQLEEACHVRGLDTTNISSKYLQIWLQNWLDLTKHISENETSFLAHHAVFKAMNVQETLKDNSTI</sequence>
<evidence type="ECO:0000256" key="4">
    <source>
        <dbReference type="ARBA" id="ARBA00022989"/>
    </source>
</evidence>
<dbReference type="InterPro" id="IPR033122">
    <property type="entry name" value="LETM1-like_RBD"/>
</dbReference>
<dbReference type="GO" id="GO:0005743">
    <property type="term" value="C:mitochondrial inner membrane"/>
    <property type="evidence" value="ECO:0007669"/>
    <property type="project" value="UniProtKB-SubCell"/>
</dbReference>
<dbReference type="AlphaFoldDB" id="A0A7D9DJC6"/>
<evidence type="ECO:0000256" key="6">
    <source>
        <dbReference type="ARBA" id="ARBA00023136"/>
    </source>
</evidence>
<organism evidence="7 8">
    <name type="scientific">Paramuricea clavata</name>
    <name type="common">Red gorgonian</name>
    <name type="synonym">Violescent sea-whip</name>
    <dbReference type="NCBI Taxonomy" id="317549"/>
    <lineage>
        <taxon>Eukaryota</taxon>
        <taxon>Metazoa</taxon>
        <taxon>Cnidaria</taxon>
        <taxon>Anthozoa</taxon>
        <taxon>Octocorallia</taxon>
        <taxon>Malacalcyonacea</taxon>
        <taxon>Plexauridae</taxon>
        <taxon>Paramuricea</taxon>
    </lineage>
</organism>
<name>A0A7D9DJC6_PARCT</name>
<comment type="caution">
    <text evidence="7">The sequence shown here is derived from an EMBL/GenBank/DDBJ whole genome shotgun (WGS) entry which is preliminary data.</text>
</comment>
<reference evidence="7" key="1">
    <citation type="submission" date="2020-04" db="EMBL/GenBank/DDBJ databases">
        <authorList>
            <person name="Alioto T."/>
            <person name="Alioto T."/>
            <person name="Gomez Garrido J."/>
        </authorList>
    </citation>
    <scope>NUCLEOTIDE SEQUENCE</scope>
    <source>
        <strain evidence="7">A484AB</strain>
    </source>
</reference>
<dbReference type="Proteomes" id="UP001152795">
    <property type="component" value="Unassembled WGS sequence"/>
</dbReference>
<keyword evidence="8" id="KW-1185">Reference proteome</keyword>
<gene>
    <name evidence="7" type="ORF">PACLA_8A042896</name>
</gene>
<keyword evidence="6" id="KW-0472">Membrane</keyword>
<keyword evidence="2" id="KW-0812">Transmembrane</keyword>
<keyword evidence="4" id="KW-1133">Transmembrane helix</keyword>
<keyword evidence="5" id="KW-0496">Mitochondrion</keyword>
<dbReference type="PROSITE" id="PS51758">
    <property type="entry name" value="LETM1_RBD"/>
    <property type="match status" value="1"/>
</dbReference>
<dbReference type="GO" id="GO:0043022">
    <property type="term" value="F:ribosome binding"/>
    <property type="evidence" value="ECO:0007669"/>
    <property type="project" value="InterPro"/>
</dbReference>